<dbReference type="InterPro" id="IPR020573">
    <property type="entry name" value="UDP_GlcNAc_AcTrfase_non-rep"/>
</dbReference>
<keyword evidence="1 7" id="KW-0444">Lipid biosynthesis</keyword>
<name>A0A832A5Y9_9BACT</name>
<dbReference type="GO" id="GO:0016410">
    <property type="term" value="F:N-acyltransferase activity"/>
    <property type="evidence" value="ECO:0007669"/>
    <property type="project" value="InterPro"/>
</dbReference>
<feature type="active site" description="Proton acceptor" evidence="7">
    <location>
        <position position="284"/>
    </location>
</feature>
<evidence type="ECO:0000256" key="8">
    <source>
        <dbReference type="SAM" id="Coils"/>
    </source>
</evidence>
<dbReference type="NCBIfam" id="TIGR01853">
    <property type="entry name" value="lipid_A_lpxD"/>
    <property type="match status" value="1"/>
</dbReference>
<comment type="pathway">
    <text evidence="7">Bacterial outer membrane biogenesis; LPS lipid A biosynthesis.</text>
</comment>
<comment type="catalytic activity">
    <reaction evidence="7">
        <text>a UDP-3-O-[(3R)-3-hydroxyacyl]-alpha-D-glucosamine + a (3R)-hydroxyacyl-[ACP] = a UDP-2-N,3-O-bis[(3R)-3-hydroxyacyl]-alpha-D-glucosamine + holo-[ACP] + H(+)</text>
        <dbReference type="Rhea" id="RHEA:53836"/>
        <dbReference type="Rhea" id="RHEA-COMP:9685"/>
        <dbReference type="Rhea" id="RHEA-COMP:9945"/>
        <dbReference type="ChEBI" id="CHEBI:15378"/>
        <dbReference type="ChEBI" id="CHEBI:64479"/>
        <dbReference type="ChEBI" id="CHEBI:78827"/>
        <dbReference type="ChEBI" id="CHEBI:137740"/>
        <dbReference type="ChEBI" id="CHEBI:137748"/>
        <dbReference type="EC" id="2.3.1.191"/>
    </reaction>
</comment>
<comment type="subunit">
    <text evidence="7">Homotrimer.</text>
</comment>
<evidence type="ECO:0000256" key="9">
    <source>
        <dbReference type="SAM" id="MobiDB-lite"/>
    </source>
</evidence>
<comment type="function">
    <text evidence="7">Catalyzes the N-acylation of UDP-3-O-acylglucosamine using 3-hydroxyacyl-ACP as the acyl donor. Is involved in the biosynthesis of lipid A, a phosphorylated glycolipid that anchors the lipopolysaccharide to the outer membrane of the cell.</text>
</comment>
<organism evidence="11">
    <name type="scientific">Desulfacinum infernum</name>
    <dbReference type="NCBI Taxonomy" id="35837"/>
    <lineage>
        <taxon>Bacteria</taxon>
        <taxon>Pseudomonadati</taxon>
        <taxon>Thermodesulfobacteriota</taxon>
        <taxon>Syntrophobacteria</taxon>
        <taxon>Syntrophobacterales</taxon>
        <taxon>Syntrophobacteraceae</taxon>
        <taxon>Desulfacinum</taxon>
    </lineage>
</organism>
<feature type="region of interest" description="Disordered" evidence="9">
    <location>
        <begin position="1"/>
        <end position="47"/>
    </location>
</feature>
<dbReference type="Pfam" id="PF00132">
    <property type="entry name" value="Hexapep"/>
    <property type="match status" value="2"/>
</dbReference>
<keyword evidence="3 7" id="KW-0808">Transferase</keyword>
<evidence type="ECO:0000256" key="5">
    <source>
        <dbReference type="ARBA" id="ARBA00023098"/>
    </source>
</evidence>
<proteinExistence type="inferred from homology"/>
<dbReference type="AlphaFoldDB" id="A0A832A5Y9"/>
<keyword evidence="8" id="KW-0175">Coiled coil</keyword>
<dbReference type="Pfam" id="PF04613">
    <property type="entry name" value="LpxD"/>
    <property type="match status" value="1"/>
</dbReference>
<evidence type="ECO:0000259" key="10">
    <source>
        <dbReference type="Pfam" id="PF04613"/>
    </source>
</evidence>
<dbReference type="SUPFAM" id="SSF51161">
    <property type="entry name" value="Trimeric LpxA-like enzymes"/>
    <property type="match status" value="1"/>
</dbReference>
<dbReference type="HAMAP" id="MF_00523">
    <property type="entry name" value="LpxD"/>
    <property type="match status" value="1"/>
</dbReference>
<keyword evidence="5 7" id="KW-0443">Lipid metabolism</keyword>
<dbReference type="GO" id="GO:0009245">
    <property type="term" value="P:lipid A biosynthetic process"/>
    <property type="evidence" value="ECO:0007669"/>
    <property type="project" value="UniProtKB-UniRule"/>
</dbReference>
<dbReference type="PANTHER" id="PTHR43378">
    <property type="entry name" value="UDP-3-O-ACYLGLUCOSAMINE N-ACYLTRANSFERASE"/>
    <property type="match status" value="1"/>
</dbReference>
<dbReference type="EMBL" id="DSTK01000016">
    <property type="protein sequence ID" value="HFK96860.1"/>
    <property type="molecule type" value="Genomic_DNA"/>
</dbReference>
<dbReference type="EC" id="2.3.1.191" evidence="7"/>
<evidence type="ECO:0000256" key="7">
    <source>
        <dbReference type="HAMAP-Rule" id="MF_00523"/>
    </source>
</evidence>
<dbReference type="CDD" id="cd03352">
    <property type="entry name" value="LbH_LpxD"/>
    <property type="match status" value="1"/>
</dbReference>
<dbReference type="InterPro" id="IPR007691">
    <property type="entry name" value="LpxD"/>
</dbReference>
<feature type="domain" description="UDP-3-O-[3-hydroxymyristoyl] glucosamine N-acyltransferase non-repeat region" evidence="10">
    <location>
        <begin position="68"/>
        <end position="133"/>
    </location>
</feature>
<evidence type="ECO:0000313" key="11">
    <source>
        <dbReference type="EMBL" id="HFK96860.1"/>
    </source>
</evidence>
<dbReference type="InterPro" id="IPR018357">
    <property type="entry name" value="Hexapep_transf_CS"/>
</dbReference>
<dbReference type="InterPro" id="IPR001451">
    <property type="entry name" value="Hexapep"/>
</dbReference>
<gene>
    <name evidence="7 11" type="primary">lpxD</name>
    <name evidence="11" type="ORF">ENS06_05990</name>
</gene>
<reference evidence="11" key="1">
    <citation type="journal article" date="2020" name="mSystems">
        <title>Genome- and Community-Level Interaction Insights into Carbon Utilization and Element Cycling Functions of Hydrothermarchaeota in Hydrothermal Sediment.</title>
        <authorList>
            <person name="Zhou Z."/>
            <person name="Liu Y."/>
            <person name="Xu W."/>
            <person name="Pan J."/>
            <person name="Luo Z.H."/>
            <person name="Li M."/>
        </authorList>
    </citation>
    <scope>NUCLEOTIDE SEQUENCE [LARGE SCALE GENOMIC DNA]</scope>
    <source>
        <strain evidence="11">SpSt-456</strain>
    </source>
</reference>
<comment type="similarity">
    <text evidence="7">Belongs to the transferase hexapeptide repeat family. LpxD subfamily.</text>
</comment>
<dbReference type="InterPro" id="IPR011004">
    <property type="entry name" value="Trimer_LpxA-like_sf"/>
</dbReference>
<evidence type="ECO:0000256" key="1">
    <source>
        <dbReference type="ARBA" id="ARBA00022516"/>
    </source>
</evidence>
<dbReference type="PANTHER" id="PTHR43378:SF2">
    <property type="entry name" value="UDP-3-O-ACYLGLUCOSAMINE N-ACYLTRANSFERASE 1, MITOCHONDRIAL-RELATED"/>
    <property type="match status" value="1"/>
</dbReference>
<dbReference type="NCBIfam" id="NF002060">
    <property type="entry name" value="PRK00892.1"/>
    <property type="match status" value="1"/>
</dbReference>
<accession>A0A832A5Y9</accession>
<dbReference type="Gene3D" id="2.160.10.10">
    <property type="entry name" value="Hexapeptide repeat proteins"/>
    <property type="match status" value="1"/>
</dbReference>
<dbReference type="PROSITE" id="PS00101">
    <property type="entry name" value="HEXAPEP_TRANSFERASES"/>
    <property type="match status" value="2"/>
</dbReference>
<keyword evidence="2 7" id="KW-0441">Lipid A biosynthesis</keyword>
<dbReference type="GO" id="GO:0016020">
    <property type="term" value="C:membrane"/>
    <property type="evidence" value="ECO:0007669"/>
    <property type="project" value="GOC"/>
</dbReference>
<evidence type="ECO:0000256" key="6">
    <source>
        <dbReference type="ARBA" id="ARBA00023315"/>
    </source>
</evidence>
<sequence>MRLYFRSPESRLGVRHGKDRPDPDRHQGTGQGQALKQGKRPRRVEKRSYRLSDLSRLLDVPFKGDGTVVIDGVGPLETAGPTQLSFLANPKYRPKLDSSRAGAVIVDPSVEDVGRPMLISSNPYWTMAKAAQLFYEPPPLAPGIHPTAVVSPEASVAPDAALGPWVYVGPGASIGSGSRLYGLIYVGRGVRLGRDCLIYPHVSLLDGCRLGDRVIVHSGTVIGSDGFGFAQDAQGRSTKIPQTGIVQIDDDVEIGANCTVDRATFGKTWIQEGVKIDNLVQIAHNVTIGRHSIIVAQVGIAGSVTLGSHVVLGGQVGIAGHLTVGDRVRIAAKSAISHSVEPGQDLMGVPAMPQKQWMRHYAAWLRLPRWQQEMAALKERVRHLEETLARTQTSTEDGSHGNEC</sequence>
<dbReference type="GO" id="GO:0103118">
    <property type="term" value="F:UDP-3-O-[(3R)-3-hydroxyacyl]-glucosamine N-acyltransferase activity"/>
    <property type="evidence" value="ECO:0007669"/>
    <property type="project" value="UniProtKB-EC"/>
</dbReference>
<evidence type="ECO:0000256" key="4">
    <source>
        <dbReference type="ARBA" id="ARBA00022737"/>
    </source>
</evidence>
<dbReference type="UniPathway" id="UPA00973"/>
<evidence type="ECO:0000256" key="2">
    <source>
        <dbReference type="ARBA" id="ARBA00022556"/>
    </source>
</evidence>
<keyword evidence="4 7" id="KW-0677">Repeat</keyword>
<evidence type="ECO:0000256" key="3">
    <source>
        <dbReference type="ARBA" id="ARBA00022679"/>
    </source>
</evidence>
<dbReference type="Gene3D" id="3.40.1390.10">
    <property type="entry name" value="MurE/MurF, N-terminal domain"/>
    <property type="match status" value="1"/>
</dbReference>
<protein>
    <recommendedName>
        <fullName evidence="7">UDP-3-O-acylglucosamine N-acyltransferase</fullName>
        <ecNumber evidence="7">2.3.1.191</ecNumber>
    </recommendedName>
</protein>
<keyword evidence="6 7" id="KW-0012">Acyltransferase</keyword>
<feature type="coiled-coil region" evidence="8">
    <location>
        <begin position="367"/>
        <end position="394"/>
    </location>
</feature>
<comment type="caution">
    <text evidence="11">The sequence shown here is derived from an EMBL/GenBank/DDBJ whole genome shotgun (WGS) entry which is preliminary data.</text>
</comment>